<feature type="region of interest" description="Disordered" evidence="1">
    <location>
        <begin position="128"/>
        <end position="157"/>
    </location>
</feature>
<keyword evidence="3" id="KW-1185">Reference proteome</keyword>
<proteinExistence type="predicted"/>
<feature type="compositionally biased region" description="Polar residues" evidence="1">
    <location>
        <begin position="133"/>
        <end position="144"/>
    </location>
</feature>
<feature type="compositionally biased region" description="Gly residues" evidence="1">
    <location>
        <begin position="146"/>
        <end position="157"/>
    </location>
</feature>
<evidence type="ECO:0000313" key="3">
    <source>
        <dbReference type="Proteomes" id="UP001177003"/>
    </source>
</evidence>
<dbReference type="EMBL" id="OX465080">
    <property type="protein sequence ID" value="CAI9281096.1"/>
    <property type="molecule type" value="Genomic_DNA"/>
</dbReference>
<protein>
    <submittedName>
        <fullName evidence="2">Uncharacterized protein</fullName>
    </submittedName>
</protein>
<feature type="compositionally biased region" description="Polar residues" evidence="1">
    <location>
        <begin position="88"/>
        <end position="106"/>
    </location>
</feature>
<evidence type="ECO:0000256" key="1">
    <source>
        <dbReference type="SAM" id="MobiDB-lite"/>
    </source>
</evidence>
<feature type="region of interest" description="Disordered" evidence="1">
    <location>
        <begin position="82"/>
        <end position="106"/>
    </location>
</feature>
<evidence type="ECO:0000313" key="2">
    <source>
        <dbReference type="EMBL" id="CAI9281096.1"/>
    </source>
</evidence>
<gene>
    <name evidence="2" type="ORF">LSALG_LOCUS20813</name>
</gene>
<accession>A0AA36E302</accession>
<organism evidence="2 3">
    <name type="scientific">Lactuca saligna</name>
    <name type="common">Willowleaf lettuce</name>
    <dbReference type="NCBI Taxonomy" id="75948"/>
    <lineage>
        <taxon>Eukaryota</taxon>
        <taxon>Viridiplantae</taxon>
        <taxon>Streptophyta</taxon>
        <taxon>Embryophyta</taxon>
        <taxon>Tracheophyta</taxon>
        <taxon>Spermatophyta</taxon>
        <taxon>Magnoliopsida</taxon>
        <taxon>eudicotyledons</taxon>
        <taxon>Gunneridae</taxon>
        <taxon>Pentapetalae</taxon>
        <taxon>asterids</taxon>
        <taxon>campanulids</taxon>
        <taxon>Asterales</taxon>
        <taxon>Asteraceae</taxon>
        <taxon>Cichorioideae</taxon>
        <taxon>Cichorieae</taxon>
        <taxon>Lactucinae</taxon>
        <taxon>Lactuca</taxon>
    </lineage>
</organism>
<name>A0AA36E302_LACSI</name>
<reference evidence="2" key="1">
    <citation type="submission" date="2023-04" db="EMBL/GenBank/DDBJ databases">
        <authorList>
            <person name="Vijverberg K."/>
            <person name="Xiong W."/>
            <person name="Schranz E."/>
        </authorList>
    </citation>
    <scope>NUCLEOTIDE SEQUENCE</scope>
</reference>
<dbReference type="Proteomes" id="UP001177003">
    <property type="component" value="Chromosome 4"/>
</dbReference>
<dbReference type="AlphaFoldDB" id="A0AA36E302"/>
<sequence length="157" mass="17479">MRMNLVMRSILVMTSMEFLQTIRPTQNRLPTRIVRRFKRRTLLSQSHPQRLLSHFPPSFLSTHALGCRITTTPRKSIPIPSYKREALPSSSTNPSNILSPSTNGCPRWTSGSKRIVLAFMRSKSHPRHRGAILSQSCMTQGSHTSGEGGSGLPKEGG</sequence>